<dbReference type="RefSeq" id="WP_216249571.1">
    <property type="nucleotide sequence ID" value="NZ_JAZHFS010000004.1"/>
</dbReference>
<reference evidence="2 3" key="1">
    <citation type="submission" date="2023-11" db="EMBL/GenBank/DDBJ databases">
        <title>Draft genome sequence of a psychrophilic Clostridium strain from permafrost water brine.</title>
        <authorList>
            <person name="Shcherbakova V.A."/>
            <person name="Trubitsyn V.E."/>
            <person name="Zakharyuk A.G."/>
        </authorList>
    </citation>
    <scope>NUCLEOTIDE SEQUENCE [LARGE SCALE GENOMIC DNA]</scope>
    <source>
        <strain evidence="2 3">14F</strain>
    </source>
</reference>
<keyword evidence="1" id="KW-1133">Transmembrane helix</keyword>
<evidence type="ECO:0000313" key="2">
    <source>
        <dbReference type="EMBL" id="MEF2111922.1"/>
    </source>
</evidence>
<feature type="transmembrane region" description="Helical" evidence="1">
    <location>
        <begin position="9"/>
        <end position="27"/>
    </location>
</feature>
<organism evidence="2 3">
    <name type="scientific">Clostridium frigoriphilum</name>
    <dbReference type="NCBI Taxonomy" id="443253"/>
    <lineage>
        <taxon>Bacteria</taxon>
        <taxon>Bacillati</taxon>
        <taxon>Bacillota</taxon>
        <taxon>Clostridia</taxon>
        <taxon>Eubacteriales</taxon>
        <taxon>Clostridiaceae</taxon>
        <taxon>Clostridium</taxon>
    </lineage>
</organism>
<gene>
    <name evidence="2" type="ORF">SJI18_06315</name>
</gene>
<comment type="caution">
    <text evidence="2">The sequence shown here is derived from an EMBL/GenBank/DDBJ whole genome shotgun (WGS) entry which is preliminary data.</text>
</comment>
<sequence>MIKFNASNLNFFSGILFAIASIIYFISNNKVQGIIFICLSFTFIAQGFIQKKKEK</sequence>
<accession>A0ABU7UMT3</accession>
<feature type="transmembrane region" description="Helical" evidence="1">
    <location>
        <begin position="33"/>
        <end position="49"/>
    </location>
</feature>
<keyword evidence="1" id="KW-0812">Transmembrane</keyword>
<protein>
    <submittedName>
        <fullName evidence="2">Uncharacterized protein</fullName>
    </submittedName>
</protein>
<evidence type="ECO:0000256" key="1">
    <source>
        <dbReference type="SAM" id="Phobius"/>
    </source>
</evidence>
<name>A0ABU7UMT3_9CLOT</name>
<evidence type="ECO:0000313" key="3">
    <source>
        <dbReference type="Proteomes" id="UP001498469"/>
    </source>
</evidence>
<proteinExistence type="predicted"/>
<dbReference type="Proteomes" id="UP001498469">
    <property type="component" value="Unassembled WGS sequence"/>
</dbReference>
<keyword evidence="3" id="KW-1185">Reference proteome</keyword>
<dbReference type="EMBL" id="JAZHFS010000004">
    <property type="protein sequence ID" value="MEF2111922.1"/>
    <property type="molecule type" value="Genomic_DNA"/>
</dbReference>
<keyword evidence="1" id="KW-0472">Membrane</keyword>